<feature type="compositionally biased region" description="Basic and acidic residues" evidence="2">
    <location>
        <begin position="13"/>
        <end position="22"/>
    </location>
</feature>
<dbReference type="OrthoDB" id="129749at2759"/>
<evidence type="ECO:0000259" key="3">
    <source>
        <dbReference type="PROSITE" id="PS50157"/>
    </source>
</evidence>
<feature type="region of interest" description="Disordered" evidence="2">
    <location>
        <begin position="189"/>
        <end position="214"/>
    </location>
</feature>
<protein>
    <recommendedName>
        <fullName evidence="3">C2H2-type domain-containing protein</fullName>
    </recommendedName>
</protein>
<organism evidence="4 5">
    <name type="scientific">Phytophthora palmivora</name>
    <dbReference type="NCBI Taxonomy" id="4796"/>
    <lineage>
        <taxon>Eukaryota</taxon>
        <taxon>Sar</taxon>
        <taxon>Stramenopiles</taxon>
        <taxon>Oomycota</taxon>
        <taxon>Peronosporomycetes</taxon>
        <taxon>Peronosporales</taxon>
        <taxon>Peronosporaceae</taxon>
        <taxon>Phytophthora</taxon>
    </lineage>
</organism>
<feature type="region of interest" description="Disordered" evidence="2">
    <location>
        <begin position="1"/>
        <end position="88"/>
    </location>
</feature>
<proteinExistence type="predicted"/>
<accession>A0A2P4XHF4</accession>
<keyword evidence="1" id="KW-0863">Zinc-finger</keyword>
<comment type="caution">
    <text evidence="4">The sequence shown here is derived from an EMBL/GenBank/DDBJ whole genome shotgun (WGS) entry which is preliminary data.</text>
</comment>
<keyword evidence="1" id="KW-0862">Zinc</keyword>
<dbReference type="AlphaFoldDB" id="A0A2P4XHF4"/>
<reference evidence="4 5" key="1">
    <citation type="journal article" date="2017" name="Genome Biol. Evol.">
        <title>Phytophthora megakarya and P. palmivora, closely related causal agents of cacao black pod rot, underwent increases in genome sizes and gene numbers by different mechanisms.</title>
        <authorList>
            <person name="Ali S.S."/>
            <person name="Shao J."/>
            <person name="Lary D.J."/>
            <person name="Kronmiller B."/>
            <person name="Shen D."/>
            <person name="Strem M.D."/>
            <person name="Amoako-Attah I."/>
            <person name="Akrofi A.Y."/>
            <person name="Begoude B.A."/>
            <person name="Ten Hoopen G.M."/>
            <person name="Coulibaly K."/>
            <person name="Kebe B.I."/>
            <person name="Melnick R.L."/>
            <person name="Guiltinan M.J."/>
            <person name="Tyler B.M."/>
            <person name="Meinhardt L.W."/>
            <person name="Bailey B.A."/>
        </authorList>
    </citation>
    <scope>NUCLEOTIDE SEQUENCE [LARGE SCALE GENOMIC DNA]</scope>
    <source>
        <strain evidence="5">sbr112.9</strain>
    </source>
</reference>
<dbReference type="PROSITE" id="PS50157">
    <property type="entry name" value="ZINC_FINGER_C2H2_2"/>
    <property type="match status" value="1"/>
</dbReference>
<evidence type="ECO:0000256" key="2">
    <source>
        <dbReference type="SAM" id="MobiDB-lite"/>
    </source>
</evidence>
<dbReference type="Proteomes" id="UP000237271">
    <property type="component" value="Unassembled WGS sequence"/>
</dbReference>
<evidence type="ECO:0000256" key="1">
    <source>
        <dbReference type="PROSITE-ProRule" id="PRU00042"/>
    </source>
</evidence>
<name>A0A2P4XHF4_9STRA</name>
<sequence>MAPRSPAPLEPQDLLRRQDRPHQQQPRPGSSLPPSPPPKTSSATARALGGSRAAIAFGDDSSDDEDGQDDHAAGFEAPTSVLPRPGRAGGMLADQAALGAASALALAPLATPLVVATVNHDASAASPACPAATGPNEVQQVLALPGRAGGMLPDPTSVCPGPVAATAAAIPAPAVAASQEAPAAVRAAVEHHVHAQPSKDSTTPVASNDSSNDPVQATYAHDAAQFECAQCAYVADSMAVLVQHRRSGHRGTRFHDTFTSGCACNLVFYARIVAASHAAACGKRRP</sequence>
<feature type="compositionally biased region" description="Polar residues" evidence="2">
    <location>
        <begin position="198"/>
        <end position="214"/>
    </location>
</feature>
<feature type="non-terminal residue" evidence="4">
    <location>
        <position position="286"/>
    </location>
</feature>
<evidence type="ECO:0000313" key="4">
    <source>
        <dbReference type="EMBL" id="POM64977.1"/>
    </source>
</evidence>
<gene>
    <name evidence="4" type="ORF">PHPALM_19416</name>
</gene>
<dbReference type="InterPro" id="IPR013087">
    <property type="entry name" value="Znf_C2H2_type"/>
</dbReference>
<dbReference type="EMBL" id="NCKW01010817">
    <property type="protein sequence ID" value="POM64977.1"/>
    <property type="molecule type" value="Genomic_DNA"/>
</dbReference>
<evidence type="ECO:0000313" key="5">
    <source>
        <dbReference type="Proteomes" id="UP000237271"/>
    </source>
</evidence>
<feature type="domain" description="C2H2-type" evidence="3">
    <location>
        <begin position="226"/>
        <end position="254"/>
    </location>
</feature>
<keyword evidence="5" id="KW-1185">Reference proteome</keyword>
<dbReference type="GO" id="GO:0008270">
    <property type="term" value="F:zinc ion binding"/>
    <property type="evidence" value="ECO:0007669"/>
    <property type="project" value="UniProtKB-KW"/>
</dbReference>
<keyword evidence="1" id="KW-0479">Metal-binding</keyword>